<dbReference type="RefSeq" id="WP_225436891.1">
    <property type="nucleotide sequence ID" value="NZ_BLAP01000024.1"/>
</dbReference>
<evidence type="ECO:0000256" key="1">
    <source>
        <dbReference type="SAM" id="Coils"/>
    </source>
</evidence>
<feature type="coiled-coil region" evidence="1">
    <location>
        <begin position="64"/>
        <end position="91"/>
    </location>
</feature>
<proteinExistence type="predicted"/>
<evidence type="ECO:0000256" key="2">
    <source>
        <dbReference type="SAM" id="Phobius"/>
    </source>
</evidence>
<keyword evidence="1" id="KW-0175">Coiled coil</keyword>
<accession>A0A6F9Y2Y1</accession>
<feature type="transmembrane region" description="Helical" evidence="2">
    <location>
        <begin position="20"/>
        <end position="44"/>
    </location>
</feature>
<reference evidence="3" key="1">
    <citation type="submission" date="2019-10" db="EMBL/GenBank/DDBJ databases">
        <title>Lactobacillus agilis SN811 Whole Genome Sequencing Project.</title>
        <authorList>
            <person name="Suzuki S."/>
            <person name="Endo A."/>
            <person name="Maeno S."/>
            <person name="Shiwa Y."/>
            <person name="Matsutani M."/>
            <person name="Kajikawa A."/>
        </authorList>
    </citation>
    <scope>NUCLEOTIDE SEQUENCE</scope>
    <source>
        <strain evidence="3">SN811</strain>
    </source>
</reference>
<keyword evidence="2" id="KW-0812">Transmembrane</keyword>
<comment type="caution">
    <text evidence="3">The sequence shown here is derived from an EMBL/GenBank/DDBJ whole genome shotgun (WGS) entry which is preliminary data.</text>
</comment>
<dbReference type="EMBL" id="BLAP01000024">
    <property type="protein sequence ID" value="GET11913.1"/>
    <property type="molecule type" value="Genomic_DNA"/>
</dbReference>
<sequence length="109" mass="11421">MSGLATAGEGVSALLGGAVSASVAGIFVLALPVAGLAAGGVGLANHLKNKQLRQEKERLYQEALKKHDAIINALKEEAEASKERLDYLQSINILLMQAIKDLKADLGKN</sequence>
<keyword evidence="2" id="KW-0472">Membrane</keyword>
<name>A0A6F9Y2Y1_9LACO</name>
<protein>
    <submittedName>
        <fullName evidence="3">Uncharacterized protein</fullName>
    </submittedName>
</protein>
<dbReference type="AlphaFoldDB" id="A0A6F9Y2Y1"/>
<evidence type="ECO:0000313" key="3">
    <source>
        <dbReference type="EMBL" id="GET11913.1"/>
    </source>
</evidence>
<organism evidence="3">
    <name type="scientific">Ligilactobacillus agilis</name>
    <dbReference type="NCBI Taxonomy" id="1601"/>
    <lineage>
        <taxon>Bacteria</taxon>
        <taxon>Bacillati</taxon>
        <taxon>Bacillota</taxon>
        <taxon>Bacilli</taxon>
        <taxon>Lactobacillales</taxon>
        <taxon>Lactobacillaceae</taxon>
        <taxon>Ligilactobacillus</taxon>
    </lineage>
</organism>
<dbReference type="Proteomes" id="UP000494160">
    <property type="component" value="Unassembled WGS sequence"/>
</dbReference>
<gene>
    <name evidence="3" type="ORF">SN811_04130</name>
</gene>
<keyword evidence="2" id="KW-1133">Transmembrane helix</keyword>